<reference evidence="2" key="1">
    <citation type="thesis" date="2020" institute="ProQuest LLC" country="789 East Eisenhower Parkway, Ann Arbor, MI, USA">
        <title>Comparative Genomics and Chromosome Evolution.</title>
        <authorList>
            <person name="Mudd A.B."/>
        </authorList>
    </citation>
    <scope>NUCLEOTIDE SEQUENCE</scope>
    <source>
        <strain evidence="2">HN-11 Male</strain>
        <tissue evidence="2">Kidney and liver</tissue>
    </source>
</reference>
<evidence type="ECO:0000313" key="2">
    <source>
        <dbReference type="EMBL" id="KAG9479637.1"/>
    </source>
</evidence>
<comment type="caution">
    <text evidence="2">The sequence shown here is derived from an EMBL/GenBank/DDBJ whole genome shotgun (WGS) entry which is preliminary data.</text>
</comment>
<feature type="compositionally biased region" description="Polar residues" evidence="1">
    <location>
        <begin position="135"/>
        <end position="152"/>
    </location>
</feature>
<protein>
    <submittedName>
        <fullName evidence="2">Uncharacterized protein</fullName>
    </submittedName>
</protein>
<evidence type="ECO:0000256" key="1">
    <source>
        <dbReference type="SAM" id="MobiDB-lite"/>
    </source>
</evidence>
<proteinExistence type="predicted"/>
<gene>
    <name evidence="2" type="ORF">GDO78_011587</name>
</gene>
<dbReference type="OrthoDB" id="29546at2759"/>
<sequence length="216" mass="24581">MIENVLYKEMNLNDMKKSQAKPGATRSFILRNRPVPDLPVSNNNTSYNFYPIEARTMDSHPGGTPICNIKKEQSGDENIPPISPYEETFFFRHSENTKEAPGDAFSFSSNGELSERMGANTSKQHISEESSEESIYSTLEDTNRPITISSTEDTQRRSFQDATLQNDDVNQQKAESPTQNQNSSKEEFSITPYACFYEPYDTLNKADWLDKLSPHR</sequence>
<dbReference type="Proteomes" id="UP000770717">
    <property type="component" value="Unassembled WGS sequence"/>
</dbReference>
<dbReference type="AlphaFoldDB" id="A0A8J6F1A4"/>
<name>A0A8J6F1A4_ELECQ</name>
<organism evidence="2 3">
    <name type="scientific">Eleutherodactylus coqui</name>
    <name type="common">Puerto Rican coqui</name>
    <dbReference type="NCBI Taxonomy" id="57060"/>
    <lineage>
        <taxon>Eukaryota</taxon>
        <taxon>Metazoa</taxon>
        <taxon>Chordata</taxon>
        <taxon>Craniata</taxon>
        <taxon>Vertebrata</taxon>
        <taxon>Euteleostomi</taxon>
        <taxon>Amphibia</taxon>
        <taxon>Batrachia</taxon>
        <taxon>Anura</taxon>
        <taxon>Neobatrachia</taxon>
        <taxon>Hyloidea</taxon>
        <taxon>Eleutherodactylidae</taxon>
        <taxon>Eleutherodactylinae</taxon>
        <taxon>Eleutherodactylus</taxon>
        <taxon>Eleutherodactylus</taxon>
    </lineage>
</organism>
<feature type="region of interest" description="Disordered" evidence="1">
    <location>
        <begin position="100"/>
        <end position="187"/>
    </location>
</feature>
<dbReference type="EMBL" id="WNTK01000007">
    <property type="protein sequence ID" value="KAG9479637.1"/>
    <property type="molecule type" value="Genomic_DNA"/>
</dbReference>
<evidence type="ECO:0000313" key="3">
    <source>
        <dbReference type="Proteomes" id="UP000770717"/>
    </source>
</evidence>
<feature type="compositionally biased region" description="Polar residues" evidence="1">
    <location>
        <begin position="160"/>
        <end position="183"/>
    </location>
</feature>
<keyword evidence="3" id="KW-1185">Reference proteome</keyword>
<accession>A0A8J6F1A4</accession>